<keyword evidence="10 19" id="KW-0067">ATP-binding</keyword>
<dbReference type="Pfam" id="PF00069">
    <property type="entry name" value="Pkinase"/>
    <property type="match status" value="1"/>
</dbReference>
<evidence type="ECO:0000259" key="24">
    <source>
        <dbReference type="PROSITE" id="PS51985"/>
    </source>
</evidence>
<feature type="domain" description="Cryptic POLO box 2 (CPB2)" evidence="24">
    <location>
        <begin position="628"/>
        <end position="731"/>
    </location>
</feature>
<sequence length="905" mass="100407">MSFGDRIEDYEVYEILGKGGFASVYRARCLGSGTFVAIKMIDKKLMQSSGMANRVRQEVSIHSQLKHPSILELYTFFEDASHVYLVLELAENGELQRYLRETKKTFNEYEAASVLKQVVDGLLYLHSHHILHRDMSLANLLLTKQMTVKISDFGLATQLTRPDEKHMTLCGTPNYISPEVASRASHGLPADVWGLGCMLYTFLVGKPPFDTEGVKSTLTKVVMSNYTIPPYISSEARDLIDQLLKKNPAERIKLDQVLQHPFMRKATSYDSYRGGGTLASSDSGLVTMSSNGGSNRSNIPSSYGQDQRLQAPIIHQMPLRYQPISEHEYDFQESILPQQRPQSASHNKPTSDFFSGISNDPRTMAPSSRPMQHHLNQISLLQQFNSLELMEKYNINKADIASVGRSASEGSSGVLLQEHQQQMIQQHAISLLNSKPKSASISMLYQRADSAAGPSSFGEKENYALHRRGDRETPLNPGNYDFIEHFQPKDNNYPPRSATPKRRSPTKSPKKRLDIPPLNTARLLPNRHKTKNAILSIRSSGEVVLEFIKFKTRYKENRVVDVCRISSDGLRFVLYHPDGGKGVPIEEEPPDLPPGGADSIFSYENLPEKHWKKYQYAARFVQMVKAKTPKITYYSEKAKCQLMETLEDYEASFYSGTKIIKSPQDGVKFVDSSGIAIKTIASLSSSQNAEYQHFQQTLEHCLNIERALSAIQTGKTFPLIIGRRPANAPLTSSSSSSSSSTKENQLYSNISSPNTPQTPHQMPSFAMSTASHTSAGNPLTQRPVLSSKPVPANFSNVAMKKCTIAGVGTAVQLSQGVVQVQFLDGATLSLIPIEQGGGVTFSPAVGSPLQHYSTQDNDALLPASLREKIGQMPAILRELNAAPVPSIPFNFLEGSPRTPLTRFLR</sequence>
<dbReference type="InterPro" id="IPR000719">
    <property type="entry name" value="Prot_kinase_dom"/>
</dbReference>
<feature type="binding site" evidence="19">
    <location>
        <position position="39"/>
    </location>
    <ligand>
        <name>ATP</name>
        <dbReference type="ChEBI" id="CHEBI:30616"/>
    </ligand>
</feature>
<evidence type="ECO:0000256" key="15">
    <source>
        <dbReference type="ARBA" id="ARBA00030924"/>
    </source>
</evidence>
<dbReference type="Pfam" id="PF18190">
    <property type="entry name" value="Plk4_PB1"/>
    <property type="match status" value="1"/>
</dbReference>
<dbReference type="VEuPathDB" id="VectorBase:AAEL009360"/>
<reference evidence="25 26" key="1">
    <citation type="submission" date="2017-06" db="EMBL/GenBank/DDBJ databases">
        <title>Aedes aegypti genome working group (AGWG) sequencing and assembly.</title>
        <authorList>
            <consortium name="Aedes aegypti Genome Working Group (AGWG)"/>
            <person name="Matthews B.J."/>
        </authorList>
    </citation>
    <scope>NUCLEOTIDE SEQUENCE [LARGE SCALE GENOMIC DNA]</scope>
    <source>
        <strain evidence="25 26">LVP_AGWG</strain>
    </source>
</reference>
<feature type="domain" description="Cryptic POLO box 1 (CPB1)" evidence="23">
    <location>
        <begin position="510"/>
        <end position="627"/>
    </location>
</feature>
<keyword evidence="12" id="KW-0206">Cytoskeleton</keyword>
<organism evidence="25 26">
    <name type="scientific">Aedes aegypti</name>
    <name type="common">Yellowfever mosquito</name>
    <name type="synonym">Culex aegypti</name>
    <dbReference type="NCBI Taxonomy" id="7159"/>
    <lineage>
        <taxon>Eukaryota</taxon>
        <taxon>Metazoa</taxon>
        <taxon>Ecdysozoa</taxon>
        <taxon>Arthropoda</taxon>
        <taxon>Hexapoda</taxon>
        <taxon>Insecta</taxon>
        <taxon>Pterygota</taxon>
        <taxon>Neoptera</taxon>
        <taxon>Endopterygota</taxon>
        <taxon>Diptera</taxon>
        <taxon>Nematocera</taxon>
        <taxon>Culicoidea</taxon>
        <taxon>Culicidae</taxon>
        <taxon>Culicinae</taxon>
        <taxon>Aedini</taxon>
        <taxon>Aedes</taxon>
        <taxon>Stegomyia</taxon>
    </lineage>
</organism>
<keyword evidence="11" id="KW-0832">Ubl conjugation</keyword>
<dbReference type="InterPro" id="IPR033696">
    <property type="entry name" value="POLO_box_Plk4_C"/>
</dbReference>
<dbReference type="PANTHER" id="PTHR24345">
    <property type="entry name" value="SERINE/THREONINE-PROTEIN KINASE PLK"/>
    <property type="match status" value="1"/>
</dbReference>
<evidence type="ECO:0000256" key="19">
    <source>
        <dbReference type="PROSITE-ProRule" id="PRU10141"/>
    </source>
</evidence>
<dbReference type="PROSITE" id="PS50078">
    <property type="entry name" value="POLO_BOX"/>
    <property type="match status" value="1"/>
</dbReference>
<evidence type="ECO:0000256" key="16">
    <source>
        <dbReference type="ARBA" id="ARBA00047802"/>
    </source>
</evidence>
<keyword evidence="6" id="KW-0723">Serine/threonine-protein kinase</keyword>
<comment type="catalytic activity">
    <reaction evidence="16">
        <text>L-threonyl-[protein] + ATP = O-phospho-L-threonyl-[protein] + ADP + H(+)</text>
        <dbReference type="Rhea" id="RHEA:46608"/>
        <dbReference type="Rhea" id="RHEA-COMP:11060"/>
        <dbReference type="Rhea" id="RHEA-COMP:11605"/>
        <dbReference type="ChEBI" id="CHEBI:15378"/>
        <dbReference type="ChEBI" id="CHEBI:30013"/>
        <dbReference type="ChEBI" id="CHEBI:30616"/>
        <dbReference type="ChEBI" id="CHEBI:61977"/>
        <dbReference type="ChEBI" id="CHEBI:456216"/>
        <dbReference type="EC" id="2.7.11.21"/>
    </reaction>
</comment>
<dbReference type="InterPro" id="IPR033698">
    <property type="entry name" value="POLO_box_Plk4_2"/>
</dbReference>
<proteinExistence type="predicted"/>
<evidence type="ECO:0000256" key="13">
    <source>
        <dbReference type="ARBA" id="ARBA00030332"/>
    </source>
</evidence>
<dbReference type="SUPFAM" id="SSF56112">
    <property type="entry name" value="Protein kinase-like (PK-like)"/>
    <property type="match status" value="1"/>
</dbReference>
<dbReference type="CDD" id="cd13114">
    <property type="entry name" value="POLO_box_Plk4_1"/>
    <property type="match status" value="1"/>
</dbReference>
<keyword evidence="5" id="KW-0963">Cytoplasm</keyword>
<evidence type="ECO:0000259" key="21">
    <source>
        <dbReference type="PROSITE" id="PS50011"/>
    </source>
</evidence>
<comment type="subunit">
    <text evidence="2">Homodimer.</text>
</comment>
<dbReference type="PROSITE" id="PS51985">
    <property type="entry name" value="CPB2"/>
    <property type="match status" value="1"/>
</dbReference>
<dbReference type="InterPro" id="IPR017441">
    <property type="entry name" value="Protein_kinase_ATP_BS"/>
</dbReference>
<evidence type="ECO:0000256" key="10">
    <source>
        <dbReference type="ARBA" id="ARBA00022840"/>
    </source>
</evidence>
<keyword evidence="26" id="KW-1185">Reference proteome</keyword>
<evidence type="ECO:0000256" key="20">
    <source>
        <dbReference type="SAM" id="MobiDB-lite"/>
    </source>
</evidence>
<dbReference type="InterPro" id="IPR046437">
    <property type="entry name" value="Ser_Thr-PK_POLO_box_1_sf"/>
</dbReference>
<dbReference type="InterPro" id="IPR047108">
    <property type="entry name" value="Plk4-like_POLO_box_2_sf"/>
</dbReference>
<evidence type="ECO:0000256" key="1">
    <source>
        <dbReference type="ARBA" id="ARBA00004114"/>
    </source>
</evidence>
<dbReference type="EC" id="2.7.11.21" evidence="3"/>
<evidence type="ECO:0000259" key="22">
    <source>
        <dbReference type="PROSITE" id="PS50078"/>
    </source>
</evidence>
<dbReference type="AlphaFoldDB" id="A0A1S4FM92"/>
<evidence type="ECO:0000256" key="2">
    <source>
        <dbReference type="ARBA" id="ARBA00011738"/>
    </source>
</evidence>
<comment type="subcellular location">
    <subcellularLocation>
        <location evidence="1">Cytoplasm</location>
        <location evidence="1">Cytoskeleton</location>
        <location evidence="1">Microtubule organizing center</location>
        <location evidence="1">Centrosome</location>
        <location evidence="1">Centriole</location>
    </subcellularLocation>
</comment>
<accession>A0A1S4FM92</accession>
<keyword evidence="7" id="KW-0808">Transferase</keyword>
<evidence type="ECO:0000313" key="26">
    <source>
        <dbReference type="Proteomes" id="UP000008820"/>
    </source>
</evidence>
<dbReference type="EnsemblMetazoa" id="AAEL009360-RA">
    <property type="protein sequence ID" value="AAEL009360-PA"/>
    <property type="gene ID" value="AAEL009360"/>
</dbReference>
<dbReference type="Proteomes" id="UP000008820">
    <property type="component" value="Chromosome 3"/>
</dbReference>
<dbReference type="PANTHER" id="PTHR24345:SF91">
    <property type="entry name" value="SERINE_THREONINE-PROTEIN KINASE PLK4"/>
    <property type="match status" value="1"/>
</dbReference>
<evidence type="ECO:0000256" key="9">
    <source>
        <dbReference type="ARBA" id="ARBA00022777"/>
    </source>
</evidence>
<feature type="region of interest" description="Disordered" evidence="20">
    <location>
        <begin position="728"/>
        <end position="787"/>
    </location>
</feature>
<evidence type="ECO:0000256" key="7">
    <source>
        <dbReference type="ARBA" id="ARBA00022679"/>
    </source>
</evidence>
<feature type="compositionally biased region" description="Basic and acidic residues" evidence="20">
    <location>
        <begin position="463"/>
        <end position="473"/>
    </location>
</feature>
<dbReference type="GO" id="GO:0005634">
    <property type="term" value="C:nucleus"/>
    <property type="evidence" value="ECO:0007669"/>
    <property type="project" value="TreeGrafter"/>
</dbReference>
<evidence type="ECO:0000259" key="23">
    <source>
        <dbReference type="PROSITE" id="PS51984"/>
    </source>
</evidence>
<dbReference type="InterPro" id="IPR008266">
    <property type="entry name" value="Tyr_kinase_AS"/>
</dbReference>
<evidence type="ECO:0000256" key="14">
    <source>
        <dbReference type="ARBA" id="ARBA00030429"/>
    </source>
</evidence>
<dbReference type="CDD" id="cd13115">
    <property type="entry name" value="POLO_box_Plk4_2"/>
    <property type="match status" value="1"/>
</dbReference>
<evidence type="ECO:0000256" key="12">
    <source>
        <dbReference type="ARBA" id="ARBA00023212"/>
    </source>
</evidence>
<keyword evidence="9" id="KW-0418">Kinase</keyword>
<gene>
    <name evidence="25" type="primary">5571876</name>
</gene>
<feature type="region of interest" description="Disordered" evidence="20">
    <location>
        <begin position="280"/>
        <end position="304"/>
    </location>
</feature>
<dbReference type="GO" id="GO:0004674">
    <property type="term" value="F:protein serine/threonine kinase activity"/>
    <property type="evidence" value="ECO:0007669"/>
    <property type="project" value="UniProtKB-KW"/>
</dbReference>
<dbReference type="InterPro" id="IPR011009">
    <property type="entry name" value="Kinase-like_dom_sf"/>
</dbReference>
<dbReference type="InterPro" id="IPR036947">
    <property type="entry name" value="POLO_box_dom_sf"/>
</dbReference>
<feature type="compositionally biased region" description="Polar residues" evidence="20">
    <location>
        <begin position="741"/>
        <end position="784"/>
    </location>
</feature>
<dbReference type="OrthoDB" id="10004143at2759"/>
<dbReference type="InterPro" id="IPR033699">
    <property type="entry name" value="POLO_box_Plk4_1"/>
</dbReference>
<dbReference type="GO" id="GO:0005814">
    <property type="term" value="C:centriole"/>
    <property type="evidence" value="ECO:0007669"/>
    <property type="project" value="UniProtKB-SubCell"/>
</dbReference>
<dbReference type="SUPFAM" id="SSF82615">
    <property type="entry name" value="Polo-box domain"/>
    <property type="match status" value="1"/>
</dbReference>
<dbReference type="Gene3D" id="3.30.1120.130">
    <property type="match status" value="1"/>
</dbReference>
<dbReference type="PROSITE" id="PS51984">
    <property type="entry name" value="CPB1"/>
    <property type="match status" value="1"/>
</dbReference>
<evidence type="ECO:0000256" key="3">
    <source>
        <dbReference type="ARBA" id="ARBA00012424"/>
    </source>
</evidence>
<evidence type="ECO:0000256" key="4">
    <source>
        <dbReference type="ARBA" id="ARBA00020245"/>
    </source>
</evidence>
<dbReference type="GO" id="GO:0005524">
    <property type="term" value="F:ATP binding"/>
    <property type="evidence" value="ECO:0007669"/>
    <property type="project" value="UniProtKB-UniRule"/>
</dbReference>
<feature type="compositionally biased region" description="Basic residues" evidence="20">
    <location>
        <begin position="499"/>
        <end position="510"/>
    </location>
</feature>
<feature type="region of interest" description="Disordered" evidence="20">
    <location>
        <begin position="337"/>
        <end position="369"/>
    </location>
</feature>
<evidence type="ECO:0000256" key="6">
    <source>
        <dbReference type="ARBA" id="ARBA00022527"/>
    </source>
</evidence>
<evidence type="ECO:0000256" key="11">
    <source>
        <dbReference type="ARBA" id="ARBA00022843"/>
    </source>
</evidence>
<evidence type="ECO:0000313" key="25">
    <source>
        <dbReference type="EnsemblMetazoa" id="AAEL009360-PA"/>
    </source>
</evidence>
<dbReference type="Pfam" id="PF18409">
    <property type="entry name" value="Plk4_PB2"/>
    <property type="match status" value="1"/>
</dbReference>
<dbReference type="PROSITE" id="PS00109">
    <property type="entry name" value="PROTEIN_KINASE_TYR"/>
    <property type="match status" value="1"/>
</dbReference>
<protein>
    <recommendedName>
        <fullName evidence="4">Serine/threonine-protein kinase PLK4</fullName>
        <ecNumber evidence="3">2.7.11.21</ecNumber>
    </recommendedName>
    <alternativeName>
        <fullName evidence="13">Polo-like kinase 4</fullName>
    </alternativeName>
    <alternativeName>
        <fullName evidence="14 15">Serine/threonine-protein kinase SAK</fullName>
    </alternativeName>
</protein>
<evidence type="ECO:0000256" key="5">
    <source>
        <dbReference type="ARBA" id="ARBA00022490"/>
    </source>
</evidence>
<keyword evidence="8 19" id="KW-0547">Nucleotide-binding</keyword>
<dbReference type="Gene3D" id="3.30.1120.30">
    <property type="entry name" value="POLO box domain"/>
    <property type="match status" value="1"/>
</dbReference>
<dbReference type="FunFam" id="3.30.200.20:FF:000042">
    <property type="entry name" value="Aurora kinase A"/>
    <property type="match status" value="1"/>
</dbReference>
<dbReference type="Gene3D" id="1.10.510.10">
    <property type="entry name" value="Transferase(Phosphotransferase) domain 1"/>
    <property type="match status" value="1"/>
</dbReference>
<dbReference type="InterPro" id="IPR000959">
    <property type="entry name" value="POLO_box_dom"/>
</dbReference>
<dbReference type="PROSITE" id="PS50011">
    <property type="entry name" value="PROTEIN_KINASE_DOM"/>
    <property type="match status" value="1"/>
</dbReference>
<evidence type="ECO:0000256" key="18">
    <source>
        <dbReference type="ARBA" id="ARBA00055484"/>
    </source>
</evidence>
<comment type="catalytic activity">
    <reaction evidence="17">
        <text>L-seryl-[protein] + ATP = O-phospho-L-seryl-[protein] + ADP + H(+)</text>
        <dbReference type="Rhea" id="RHEA:17989"/>
        <dbReference type="Rhea" id="RHEA-COMP:9863"/>
        <dbReference type="Rhea" id="RHEA-COMP:11604"/>
        <dbReference type="ChEBI" id="CHEBI:15378"/>
        <dbReference type="ChEBI" id="CHEBI:29999"/>
        <dbReference type="ChEBI" id="CHEBI:30616"/>
        <dbReference type="ChEBI" id="CHEBI:83421"/>
        <dbReference type="ChEBI" id="CHEBI:456216"/>
        <dbReference type="EC" id="2.7.11.21"/>
    </reaction>
</comment>
<evidence type="ECO:0000256" key="8">
    <source>
        <dbReference type="ARBA" id="ARBA00022741"/>
    </source>
</evidence>
<dbReference type="FunFam" id="1.10.510.10:FF:000576">
    <property type="entry name" value="Serine/threonine-protein kinase PLK4"/>
    <property type="match status" value="1"/>
</dbReference>
<feature type="region of interest" description="Disordered" evidence="20">
    <location>
        <begin position="463"/>
        <end position="516"/>
    </location>
</feature>
<name>A0A1S4FM92_AEDAE</name>
<dbReference type="FunFam" id="3.30.1120.120:FF:000001">
    <property type="entry name" value="serine/threonine-protein kinase PLK4 isoform X2"/>
    <property type="match status" value="1"/>
</dbReference>
<feature type="domain" description="Protein kinase" evidence="21">
    <location>
        <begin position="10"/>
        <end position="263"/>
    </location>
</feature>
<reference evidence="25" key="2">
    <citation type="submission" date="2020-05" db="UniProtKB">
        <authorList>
            <consortium name="EnsemblMetazoa"/>
        </authorList>
    </citation>
    <scope>IDENTIFICATION</scope>
    <source>
        <strain evidence="25">LVP_AGWG</strain>
    </source>
</reference>
<dbReference type="CDD" id="cd13116">
    <property type="entry name" value="POLO_box_Plk4_3"/>
    <property type="match status" value="1"/>
</dbReference>
<dbReference type="PROSITE" id="PS00107">
    <property type="entry name" value="PROTEIN_KINASE_ATP"/>
    <property type="match status" value="1"/>
</dbReference>
<feature type="domain" description="POLO box" evidence="22">
    <location>
        <begin position="798"/>
        <end position="881"/>
    </location>
</feature>
<evidence type="ECO:0000256" key="17">
    <source>
        <dbReference type="ARBA" id="ARBA00048347"/>
    </source>
</evidence>
<dbReference type="Gene3D" id="3.30.1120.120">
    <property type="match status" value="1"/>
</dbReference>
<comment type="function">
    <text evidence="18">Serine/threonine-protein kinase that plays a central role in centriole duplication. Able to trigger procentriole formation on the surface of the mother centriole cylinder, leading to the recruitment of centriole biogenesis proteins. When overexpressed, it is able to induce centrosome amplification through the simultaneous generation of multiple procentrioles adjoining each parental centriole during S phase.</text>
</comment>